<dbReference type="PANTHER" id="PTHR32467">
    <property type="entry name" value="AP2-LIKE ETHYLENE-RESPONSIVE TRANSCRIPTION FACTOR"/>
    <property type="match status" value="1"/>
</dbReference>
<comment type="subcellular location">
    <subcellularLocation>
        <location evidence="1">Nucleus</location>
    </subcellularLocation>
</comment>
<evidence type="ECO:0000313" key="8">
    <source>
        <dbReference type="Proteomes" id="UP000008311"/>
    </source>
</evidence>
<keyword evidence="8" id="KW-1185">Reference proteome</keyword>
<dbReference type="Gene3D" id="3.30.730.10">
    <property type="entry name" value="AP2/ERF domain"/>
    <property type="match status" value="1"/>
</dbReference>
<proteinExistence type="predicted"/>
<dbReference type="KEGG" id="rcu:8278978"/>
<dbReference type="InterPro" id="IPR036955">
    <property type="entry name" value="AP2/ERF_dom_sf"/>
</dbReference>
<dbReference type="InterPro" id="IPR016177">
    <property type="entry name" value="DNA-bd_dom_sf"/>
</dbReference>
<evidence type="ECO:0000256" key="2">
    <source>
        <dbReference type="ARBA" id="ARBA00023015"/>
    </source>
</evidence>
<organism evidence="7 8">
    <name type="scientific">Ricinus communis</name>
    <name type="common">Castor bean</name>
    <dbReference type="NCBI Taxonomy" id="3988"/>
    <lineage>
        <taxon>Eukaryota</taxon>
        <taxon>Viridiplantae</taxon>
        <taxon>Streptophyta</taxon>
        <taxon>Embryophyta</taxon>
        <taxon>Tracheophyta</taxon>
        <taxon>Spermatophyta</taxon>
        <taxon>Magnoliopsida</taxon>
        <taxon>eudicotyledons</taxon>
        <taxon>Gunneridae</taxon>
        <taxon>Pentapetalae</taxon>
        <taxon>rosids</taxon>
        <taxon>fabids</taxon>
        <taxon>Malpighiales</taxon>
        <taxon>Euphorbiaceae</taxon>
        <taxon>Acalyphoideae</taxon>
        <taxon>Acalypheae</taxon>
        <taxon>Ricinus</taxon>
    </lineage>
</organism>
<dbReference type="OrthoDB" id="837276at2759"/>
<evidence type="ECO:0000256" key="1">
    <source>
        <dbReference type="ARBA" id="ARBA00004123"/>
    </source>
</evidence>
<dbReference type="PANTHER" id="PTHR32467:SF90">
    <property type="entry name" value="AP2-LIKE ETHYLENE-RESPONSIVE TRANSCRIPTION FACTOR AIL1"/>
    <property type="match status" value="1"/>
</dbReference>
<dbReference type="GO" id="GO:0003677">
    <property type="term" value="F:DNA binding"/>
    <property type="evidence" value="ECO:0007669"/>
    <property type="project" value="UniProtKB-KW"/>
</dbReference>
<dbReference type="SUPFAM" id="SSF54171">
    <property type="entry name" value="DNA-binding domain"/>
    <property type="match status" value="1"/>
</dbReference>
<dbReference type="EMBL" id="EQ974011">
    <property type="protein sequence ID" value="EEF35666.1"/>
    <property type="molecule type" value="Genomic_DNA"/>
</dbReference>
<evidence type="ECO:0000256" key="4">
    <source>
        <dbReference type="ARBA" id="ARBA00023163"/>
    </source>
</evidence>
<dbReference type="Proteomes" id="UP000008311">
    <property type="component" value="Unassembled WGS sequence"/>
</dbReference>
<evidence type="ECO:0000256" key="3">
    <source>
        <dbReference type="ARBA" id="ARBA00023125"/>
    </source>
</evidence>
<feature type="domain" description="AP2/ERF" evidence="6">
    <location>
        <begin position="18"/>
        <end position="73"/>
    </location>
</feature>
<sequence length="255" mass="28402">MERMTGRPSDGYGRGKSRFRGVVRNGATGKWLAKKGSTRGCFLGSYETEEEAAVAFDVGCIKQYGYQAITNYDLRCYDVESILKAHQLFLQQQAAMLAMQRARLSAMQKQQQPLKRPIASHLDIVPRNLATPEQRSQFEIWAQETARKELAQASNFSSFQHGEFSPFSSYQESRSSFLGFRHGSSASQFEACIPGGQCSHKTQETVPLLGPYQLSAGIEMRLRAQGLGFEHAASSSFKPYAKESGNKMKGKVTNF</sequence>
<keyword evidence="2" id="KW-0805">Transcription regulation</keyword>
<dbReference type="AlphaFoldDB" id="B9SL83"/>
<accession>B9SL83</accession>
<dbReference type="InParanoid" id="B9SL83"/>
<protein>
    <recommendedName>
        <fullName evidence="6">AP2/ERF domain-containing protein</fullName>
    </recommendedName>
</protein>
<dbReference type="InterPro" id="IPR001471">
    <property type="entry name" value="AP2/ERF_dom"/>
</dbReference>
<reference evidence="8" key="1">
    <citation type="journal article" date="2010" name="Nat. Biotechnol.">
        <title>Draft genome sequence of the oilseed species Ricinus communis.</title>
        <authorList>
            <person name="Chan A.P."/>
            <person name="Crabtree J."/>
            <person name="Zhao Q."/>
            <person name="Lorenzi H."/>
            <person name="Orvis J."/>
            <person name="Puiu D."/>
            <person name="Melake-Berhan A."/>
            <person name="Jones K.M."/>
            <person name="Redman J."/>
            <person name="Chen G."/>
            <person name="Cahoon E.B."/>
            <person name="Gedil M."/>
            <person name="Stanke M."/>
            <person name="Haas B.J."/>
            <person name="Wortman J.R."/>
            <person name="Fraser-Liggett C.M."/>
            <person name="Ravel J."/>
            <person name="Rabinowicz P.D."/>
        </authorList>
    </citation>
    <scope>NUCLEOTIDE SEQUENCE [LARGE SCALE GENOMIC DNA]</scope>
    <source>
        <strain evidence="8">cv. Hale</strain>
    </source>
</reference>
<keyword evidence="3" id="KW-0238">DNA-binding</keyword>
<dbReference type="GO" id="GO:0003700">
    <property type="term" value="F:DNA-binding transcription factor activity"/>
    <property type="evidence" value="ECO:0007669"/>
    <property type="project" value="InterPro"/>
</dbReference>
<gene>
    <name evidence="7" type="ORF">RCOM_0092380</name>
</gene>
<evidence type="ECO:0000256" key="5">
    <source>
        <dbReference type="ARBA" id="ARBA00023242"/>
    </source>
</evidence>
<name>B9SL83_RICCO</name>
<evidence type="ECO:0000259" key="6">
    <source>
        <dbReference type="PROSITE" id="PS51032"/>
    </source>
</evidence>
<keyword evidence="4" id="KW-0804">Transcription</keyword>
<dbReference type="GO" id="GO:0005634">
    <property type="term" value="C:nucleus"/>
    <property type="evidence" value="ECO:0007669"/>
    <property type="project" value="UniProtKB-SubCell"/>
</dbReference>
<dbReference type="PROSITE" id="PS51032">
    <property type="entry name" value="AP2_ERF"/>
    <property type="match status" value="1"/>
</dbReference>
<dbReference type="SMART" id="SM00380">
    <property type="entry name" value="AP2"/>
    <property type="match status" value="1"/>
</dbReference>
<dbReference type="STRING" id="3988.B9SL83"/>
<keyword evidence="5" id="KW-0539">Nucleus</keyword>
<evidence type="ECO:0000313" key="7">
    <source>
        <dbReference type="EMBL" id="EEF35666.1"/>
    </source>
</evidence>